<proteinExistence type="predicted"/>
<comment type="caution">
    <text evidence="1">The sequence shown here is derived from an EMBL/GenBank/DDBJ whole genome shotgun (WGS) entry which is preliminary data.</text>
</comment>
<organism evidence="1 2">
    <name type="scientific">Ditylenchus destructor</name>
    <dbReference type="NCBI Taxonomy" id="166010"/>
    <lineage>
        <taxon>Eukaryota</taxon>
        <taxon>Metazoa</taxon>
        <taxon>Ecdysozoa</taxon>
        <taxon>Nematoda</taxon>
        <taxon>Chromadorea</taxon>
        <taxon>Rhabditida</taxon>
        <taxon>Tylenchina</taxon>
        <taxon>Tylenchomorpha</taxon>
        <taxon>Sphaerularioidea</taxon>
        <taxon>Anguinidae</taxon>
        <taxon>Anguininae</taxon>
        <taxon>Ditylenchus</taxon>
    </lineage>
</organism>
<reference evidence="1" key="1">
    <citation type="submission" date="2022-01" db="EMBL/GenBank/DDBJ databases">
        <title>Genome Sequence Resource for Two Populations of Ditylenchus destructor, the Migratory Endoparasitic Phytonematode.</title>
        <authorList>
            <person name="Zhang H."/>
            <person name="Lin R."/>
            <person name="Xie B."/>
        </authorList>
    </citation>
    <scope>NUCLEOTIDE SEQUENCE</scope>
    <source>
        <strain evidence="1">BazhouSP</strain>
    </source>
</reference>
<evidence type="ECO:0000313" key="1">
    <source>
        <dbReference type="EMBL" id="KAI1699329.1"/>
    </source>
</evidence>
<name>A0AAD4MM93_9BILA</name>
<dbReference type="EMBL" id="JAKKPZ010000183">
    <property type="protein sequence ID" value="KAI1699329.1"/>
    <property type="molecule type" value="Genomic_DNA"/>
</dbReference>
<gene>
    <name evidence="1" type="ORF">DdX_17387</name>
</gene>
<dbReference type="Proteomes" id="UP001201812">
    <property type="component" value="Unassembled WGS sequence"/>
</dbReference>
<keyword evidence="2" id="KW-1185">Reference proteome</keyword>
<evidence type="ECO:0000313" key="2">
    <source>
        <dbReference type="Proteomes" id="UP001201812"/>
    </source>
</evidence>
<sequence length="146" mass="16286">MEHSNIPIPQNVNFTKKCPNHYSSTTVILFSACSERDCVSSAATIATILTCAQYEDTSLRRGPLHSNENLTISDENFQCCDQSRRVMAITSCPAGRVTPESAYIPPKISNKYVPYKYPYAAPCVYSGKNSYMFPTTHNPDTMQCLK</sequence>
<dbReference type="AlphaFoldDB" id="A0AAD4MM93"/>
<accession>A0AAD4MM93</accession>
<protein>
    <submittedName>
        <fullName evidence="1">Uncharacterized protein</fullName>
    </submittedName>
</protein>